<evidence type="ECO:0000313" key="2">
    <source>
        <dbReference type="RefSeq" id="XP_034256202.1"/>
    </source>
</evidence>
<dbReference type="InParanoid" id="A0A6P9AD89"/>
<evidence type="ECO:0000313" key="1">
    <source>
        <dbReference type="Proteomes" id="UP000515158"/>
    </source>
</evidence>
<name>A0A6P9AD89_THRPL</name>
<sequence>MSTISITKERTSLVCNAFRENMSCRNLLLQWIRILLQGCDCLVAIWSIEKKMMFPMGSYHSWKWAKIDFNNFNLLKREPAWFIMRLDKLCLLLIYLTPMDQDIAAGYHCLVAIWSIEKKMMFPMGSYHRWKWAKIDFNNFNADIAARKSLPSSYLVH</sequence>
<dbReference type="RefSeq" id="XP_034256202.1">
    <property type="nucleotide sequence ID" value="XM_034400311.1"/>
</dbReference>
<keyword evidence="1" id="KW-1185">Reference proteome</keyword>
<organism evidence="2">
    <name type="scientific">Thrips palmi</name>
    <name type="common">Melon thrips</name>
    <dbReference type="NCBI Taxonomy" id="161013"/>
    <lineage>
        <taxon>Eukaryota</taxon>
        <taxon>Metazoa</taxon>
        <taxon>Ecdysozoa</taxon>
        <taxon>Arthropoda</taxon>
        <taxon>Hexapoda</taxon>
        <taxon>Insecta</taxon>
        <taxon>Pterygota</taxon>
        <taxon>Neoptera</taxon>
        <taxon>Paraneoptera</taxon>
        <taxon>Thysanoptera</taxon>
        <taxon>Terebrantia</taxon>
        <taxon>Thripoidea</taxon>
        <taxon>Thripidae</taxon>
        <taxon>Thrips</taxon>
    </lineage>
</organism>
<gene>
    <name evidence="2" type="primary">LOC117654118</name>
</gene>
<proteinExistence type="predicted"/>
<protein>
    <submittedName>
        <fullName evidence="2">Uncharacterized protein LOC117654118</fullName>
    </submittedName>
</protein>
<dbReference type="GeneID" id="117654118"/>
<dbReference type="AlphaFoldDB" id="A0A6P9AD89"/>
<accession>A0A6P9AD89</accession>
<dbReference type="Proteomes" id="UP000515158">
    <property type="component" value="Unplaced"/>
</dbReference>
<reference evidence="2" key="1">
    <citation type="submission" date="2025-08" db="UniProtKB">
        <authorList>
            <consortium name="RefSeq"/>
        </authorList>
    </citation>
    <scope>IDENTIFICATION</scope>
    <source>
        <tissue evidence="2">Total insect</tissue>
    </source>
</reference>
<dbReference type="KEGG" id="tpal:117654118"/>